<dbReference type="VEuPathDB" id="VectorBase:GPAI047764"/>
<organism evidence="2 3">
    <name type="scientific">Glossina pallidipes</name>
    <name type="common">Tsetse fly</name>
    <dbReference type="NCBI Taxonomy" id="7398"/>
    <lineage>
        <taxon>Eukaryota</taxon>
        <taxon>Metazoa</taxon>
        <taxon>Ecdysozoa</taxon>
        <taxon>Arthropoda</taxon>
        <taxon>Hexapoda</taxon>
        <taxon>Insecta</taxon>
        <taxon>Pterygota</taxon>
        <taxon>Neoptera</taxon>
        <taxon>Endopterygota</taxon>
        <taxon>Diptera</taxon>
        <taxon>Brachycera</taxon>
        <taxon>Muscomorpha</taxon>
        <taxon>Hippoboscoidea</taxon>
        <taxon>Glossinidae</taxon>
        <taxon>Glossina</taxon>
    </lineage>
</organism>
<keyword evidence="1" id="KW-0472">Membrane</keyword>
<name>A0A1B0AJG4_GLOPL</name>
<feature type="transmembrane region" description="Helical" evidence="1">
    <location>
        <begin position="49"/>
        <end position="70"/>
    </location>
</feature>
<sequence>MKTSQHTKKTKWKQTNENRLRGTVCDETFDDEEVFELVDVEDSSKAMEFVVVILEVVVTFHIFHIFQIVYVTSLLLATFEEGGLFSGAGGGGETSAEEFCSSVALVCEDNLFVLQWLHFLLLRLLLIVPPTAEILSLIMKKGQM</sequence>
<dbReference type="EnsemblMetazoa" id="GPAI005566-RA">
    <property type="protein sequence ID" value="GPAI005566-PA"/>
    <property type="gene ID" value="GPAI005566"/>
</dbReference>
<accession>A0A1B0AJG4</accession>
<protein>
    <submittedName>
        <fullName evidence="2">Uncharacterized protein</fullName>
    </submittedName>
</protein>
<dbReference type="AlphaFoldDB" id="A0A1B0AJG4"/>
<dbReference type="EnsemblMetazoa" id="GPAI047764-RA">
    <property type="protein sequence ID" value="GPAI047764-PA"/>
    <property type="gene ID" value="GPAI047764"/>
</dbReference>
<evidence type="ECO:0000313" key="3">
    <source>
        <dbReference type="Proteomes" id="UP000092445"/>
    </source>
</evidence>
<reference evidence="3" key="1">
    <citation type="submission" date="2014-03" db="EMBL/GenBank/DDBJ databases">
        <authorList>
            <person name="Aksoy S."/>
            <person name="Warren W."/>
            <person name="Wilson R.K."/>
        </authorList>
    </citation>
    <scope>NUCLEOTIDE SEQUENCE [LARGE SCALE GENOMIC DNA]</scope>
    <source>
        <strain evidence="3">IAEA</strain>
    </source>
</reference>
<proteinExistence type="predicted"/>
<dbReference type="Proteomes" id="UP000092445">
    <property type="component" value="Unassembled WGS sequence"/>
</dbReference>
<dbReference type="VEuPathDB" id="VectorBase:GPAI005566"/>
<keyword evidence="1" id="KW-0812">Transmembrane</keyword>
<evidence type="ECO:0000256" key="1">
    <source>
        <dbReference type="SAM" id="Phobius"/>
    </source>
</evidence>
<feature type="transmembrane region" description="Helical" evidence="1">
    <location>
        <begin position="116"/>
        <end position="138"/>
    </location>
</feature>
<reference evidence="2" key="2">
    <citation type="submission" date="2020-05" db="UniProtKB">
        <authorList>
            <consortium name="EnsemblMetazoa"/>
        </authorList>
    </citation>
    <scope>IDENTIFICATION</scope>
    <source>
        <strain evidence="2">IAEA</strain>
    </source>
</reference>
<keyword evidence="1" id="KW-1133">Transmembrane helix</keyword>
<evidence type="ECO:0000313" key="2">
    <source>
        <dbReference type="EnsemblMetazoa" id="GPAI005566-PA"/>
    </source>
</evidence>
<keyword evidence="3" id="KW-1185">Reference proteome</keyword>